<dbReference type="InterPro" id="IPR004155">
    <property type="entry name" value="PBS_lyase_HEAT"/>
</dbReference>
<protein>
    <recommendedName>
        <fullName evidence="4">HEAT repeat domain-containing protein</fullName>
    </recommendedName>
</protein>
<dbReference type="InterPro" id="IPR011989">
    <property type="entry name" value="ARM-like"/>
</dbReference>
<accession>A0ABN9U1U2</accession>
<feature type="region of interest" description="Disordered" evidence="1">
    <location>
        <begin position="1"/>
        <end position="84"/>
    </location>
</feature>
<keyword evidence="3" id="KW-1185">Reference proteome</keyword>
<evidence type="ECO:0000313" key="2">
    <source>
        <dbReference type="EMBL" id="CAK0852768.1"/>
    </source>
</evidence>
<dbReference type="InterPro" id="IPR016024">
    <property type="entry name" value="ARM-type_fold"/>
</dbReference>
<dbReference type="EMBL" id="CAUYUJ010015340">
    <property type="protein sequence ID" value="CAK0852768.1"/>
    <property type="molecule type" value="Genomic_DNA"/>
</dbReference>
<dbReference type="Proteomes" id="UP001189429">
    <property type="component" value="Unassembled WGS sequence"/>
</dbReference>
<dbReference type="SMART" id="SM00567">
    <property type="entry name" value="EZ_HEAT"/>
    <property type="match status" value="2"/>
</dbReference>
<name>A0ABN9U1U2_9DINO</name>
<dbReference type="Gene3D" id="1.25.10.10">
    <property type="entry name" value="Leucine-rich Repeat Variant"/>
    <property type="match status" value="2"/>
</dbReference>
<evidence type="ECO:0008006" key="4">
    <source>
        <dbReference type="Google" id="ProtNLM"/>
    </source>
</evidence>
<dbReference type="SUPFAM" id="SSF48371">
    <property type="entry name" value="ARM repeat"/>
    <property type="match status" value="1"/>
</dbReference>
<reference evidence="2" key="1">
    <citation type="submission" date="2023-10" db="EMBL/GenBank/DDBJ databases">
        <authorList>
            <person name="Chen Y."/>
            <person name="Shah S."/>
            <person name="Dougan E. K."/>
            <person name="Thang M."/>
            <person name="Chan C."/>
        </authorList>
    </citation>
    <scope>NUCLEOTIDE SEQUENCE [LARGE SCALE GENOMIC DNA]</scope>
</reference>
<sequence length="194" mass="19644">RGARAPAGRGGQPAGAGRGGRPPGGPRRHRAPGGPLRAGAAGGRHGRRRGQPPARDGVPGRPRRQRARGCPGCRRGELAPSAGDERALDAVCPHLRDADDDVRKAAATALGKLGAQGDRRMALVGPLLDDDDEGVRRSAARAFARLSPLGDAAAIARLTGALRGEDEPEVKSALASALAWVRSGGGSSGQPAAP</sequence>
<comment type="caution">
    <text evidence="2">The sequence shown here is derived from an EMBL/GenBank/DDBJ whole genome shotgun (WGS) entry which is preliminary data.</text>
</comment>
<dbReference type="Pfam" id="PF13646">
    <property type="entry name" value="HEAT_2"/>
    <property type="match status" value="1"/>
</dbReference>
<feature type="non-terminal residue" evidence="2">
    <location>
        <position position="1"/>
    </location>
</feature>
<gene>
    <name evidence="2" type="ORF">PCOR1329_LOCUS44446</name>
</gene>
<evidence type="ECO:0000256" key="1">
    <source>
        <dbReference type="SAM" id="MobiDB-lite"/>
    </source>
</evidence>
<evidence type="ECO:0000313" key="3">
    <source>
        <dbReference type="Proteomes" id="UP001189429"/>
    </source>
</evidence>
<feature type="compositionally biased region" description="Gly residues" evidence="1">
    <location>
        <begin position="8"/>
        <end position="22"/>
    </location>
</feature>
<organism evidence="2 3">
    <name type="scientific">Prorocentrum cordatum</name>
    <dbReference type="NCBI Taxonomy" id="2364126"/>
    <lineage>
        <taxon>Eukaryota</taxon>
        <taxon>Sar</taxon>
        <taxon>Alveolata</taxon>
        <taxon>Dinophyceae</taxon>
        <taxon>Prorocentrales</taxon>
        <taxon>Prorocentraceae</taxon>
        <taxon>Prorocentrum</taxon>
    </lineage>
</organism>
<proteinExistence type="predicted"/>